<comment type="caution">
    <text evidence="3">The sequence shown here is derived from an EMBL/GenBank/DDBJ whole genome shotgun (WGS) entry which is preliminary data.</text>
</comment>
<evidence type="ECO:0000313" key="4">
    <source>
        <dbReference type="Proteomes" id="UP001501442"/>
    </source>
</evidence>
<dbReference type="Pfam" id="PF09587">
    <property type="entry name" value="PGA_cap"/>
    <property type="match status" value="1"/>
</dbReference>
<dbReference type="SMART" id="SM00854">
    <property type="entry name" value="PGA_cap"/>
    <property type="match status" value="1"/>
</dbReference>
<organism evidence="3 4">
    <name type="scientific">Actinoallomurus vinaceus</name>
    <dbReference type="NCBI Taxonomy" id="1080074"/>
    <lineage>
        <taxon>Bacteria</taxon>
        <taxon>Bacillati</taxon>
        <taxon>Actinomycetota</taxon>
        <taxon>Actinomycetes</taxon>
        <taxon>Streptosporangiales</taxon>
        <taxon>Thermomonosporaceae</taxon>
        <taxon>Actinoallomurus</taxon>
    </lineage>
</organism>
<dbReference type="Proteomes" id="UP001501442">
    <property type="component" value="Unassembled WGS sequence"/>
</dbReference>
<protein>
    <submittedName>
        <fullName evidence="3">CapA family protein</fullName>
    </submittedName>
</protein>
<evidence type="ECO:0000256" key="1">
    <source>
        <dbReference type="ARBA" id="ARBA00005662"/>
    </source>
</evidence>
<comment type="similarity">
    <text evidence="1">Belongs to the CapA family.</text>
</comment>
<feature type="domain" description="Capsule synthesis protein CapA" evidence="2">
    <location>
        <begin position="4"/>
        <end position="245"/>
    </location>
</feature>
<dbReference type="InterPro" id="IPR052169">
    <property type="entry name" value="CW_Biosynth-Accessory"/>
</dbReference>
<name>A0ABP8UQC7_9ACTN</name>
<dbReference type="SUPFAM" id="SSF56300">
    <property type="entry name" value="Metallo-dependent phosphatases"/>
    <property type="match status" value="1"/>
</dbReference>
<dbReference type="CDD" id="cd07381">
    <property type="entry name" value="MPP_CapA"/>
    <property type="match status" value="1"/>
</dbReference>
<dbReference type="InterPro" id="IPR029052">
    <property type="entry name" value="Metallo-depent_PP-like"/>
</dbReference>
<reference evidence="4" key="1">
    <citation type="journal article" date="2019" name="Int. J. Syst. Evol. Microbiol.">
        <title>The Global Catalogue of Microorganisms (GCM) 10K type strain sequencing project: providing services to taxonomists for standard genome sequencing and annotation.</title>
        <authorList>
            <consortium name="The Broad Institute Genomics Platform"/>
            <consortium name="The Broad Institute Genome Sequencing Center for Infectious Disease"/>
            <person name="Wu L."/>
            <person name="Ma J."/>
        </authorList>
    </citation>
    <scope>NUCLEOTIDE SEQUENCE [LARGE SCALE GENOMIC DNA]</scope>
    <source>
        <strain evidence="4">JCM 17939</strain>
    </source>
</reference>
<dbReference type="Gene3D" id="3.60.21.10">
    <property type="match status" value="1"/>
</dbReference>
<dbReference type="PANTHER" id="PTHR33393">
    <property type="entry name" value="POLYGLUTAMINE SYNTHESIS ACCESSORY PROTEIN RV0574C-RELATED"/>
    <property type="match status" value="1"/>
</dbReference>
<evidence type="ECO:0000313" key="3">
    <source>
        <dbReference type="EMBL" id="GAA4637604.1"/>
    </source>
</evidence>
<dbReference type="RefSeq" id="WP_345440754.1">
    <property type="nucleotide sequence ID" value="NZ_BAABHK010000020.1"/>
</dbReference>
<sequence length="326" mass="34907">MTITVALGGDTMLGRGVAERIAVSGPYGLFADEVRRMFRSADLSLVNLECCVSARGHPWPAPGKPFHFRAPPRAVDTLADLGIDGVTLANNHGLDYGHEALTDTLAHLSRAGIRAVGAGPDLRRAREPALFDLEDARVAVLGVTDHPPDFAARADRPGVAYADLRHQVPAWLTDRVRALSADGFLVLVLAHWGPNMTTEPLRYIRAAARALVDAGATLVAGHSAHVFHGVCGRVLYDLGDLIDDYAVDPVLRNDLGLAFQVRLEGRRIARLTAVPLTLEYARTRLATGADHAWIHKRFAAACAGFGTTVAEAEDGRLTVTCPVPDG</sequence>
<dbReference type="InterPro" id="IPR019079">
    <property type="entry name" value="Capsule_synth_CapA"/>
</dbReference>
<proteinExistence type="inferred from homology"/>
<keyword evidence="4" id="KW-1185">Reference proteome</keyword>
<evidence type="ECO:0000259" key="2">
    <source>
        <dbReference type="SMART" id="SM00854"/>
    </source>
</evidence>
<dbReference type="PANTHER" id="PTHR33393:SF13">
    <property type="entry name" value="PGA BIOSYNTHESIS PROTEIN CAPA"/>
    <property type="match status" value="1"/>
</dbReference>
<dbReference type="EMBL" id="BAABHK010000020">
    <property type="protein sequence ID" value="GAA4637604.1"/>
    <property type="molecule type" value="Genomic_DNA"/>
</dbReference>
<gene>
    <name evidence="3" type="ORF">GCM10023196_092060</name>
</gene>
<accession>A0ABP8UQC7</accession>